<dbReference type="SUPFAM" id="SSF144083">
    <property type="entry name" value="Magnesium transport protein CorA, transmembrane region"/>
    <property type="match status" value="1"/>
</dbReference>
<evidence type="ECO:0000256" key="5">
    <source>
        <dbReference type="ARBA" id="ARBA00023043"/>
    </source>
</evidence>
<accession>A0A1L9UFS9</accession>
<dbReference type="EMBL" id="KV878686">
    <property type="protein sequence ID" value="OJJ70526.1"/>
    <property type="molecule type" value="Genomic_DNA"/>
</dbReference>
<organism evidence="11 12">
    <name type="scientific">Aspergillus brasiliensis (strain CBS 101740 / IMI 381727 / IBT 21946)</name>
    <dbReference type="NCBI Taxonomy" id="767769"/>
    <lineage>
        <taxon>Eukaryota</taxon>
        <taxon>Fungi</taxon>
        <taxon>Dikarya</taxon>
        <taxon>Ascomycota</taxon>
        <taxon>Pezizomycotina</taxon>
        <taxon>Eurotiomycetes</taxon>
        <taxon>Eurotiomycetidae</taxon>
        <taxon>Eurotiales</taxon>
        <taxon>Aspergillaceae</taxon>
        <taxon>Aspergillus</taxon>
        <taxon>Aspergillus subgen. Circumdati</taxon>
    </lineage>
</organism>
<dbReference type="GO" id="GO:0005634">
    <property type="term" value="C:nucleus"/>
    <property type="evidence" value="ECO:0007669"/>
    <property type="project" value="TreeGrafter"/>
</dbReference>
<dbReference type="SUPFAM" id="SSF48403">
    <property type="entry name" value="Ankyrin repeat"/>
    <property type="match status" value="1"/>
</dbReference>
<dbReference type="Gene3D" id="1.20.58.340">
    <property type="entry name" value="Magnesium transport protein CorA, transmembrane region"/>
    <property type="match status" value="1"/>
</dbReference>
<feature type="transmembrane region" description="Helical" evidence="9">
    <location>
        <begin position="1057"/>
        <end position="1080"/>
    </location>
</feature>
<evidence type="ECO:0000313" key="12">
    <source>
        <dbReference type="Proteomes" id="UP000184499"/>
    </source>
</evidence>
<dbReference type="GO" id="GO:0046873">
    <property type="term" value="F:metal ion transmembrane transporter activity"/>
    <property type="evidence" value="ECO:0007669"/>
    <property type="project" value="InterPro"/>
</dbReference>
<feature type="domain" description="Ubiquitin-like" evidence="10">
    <location>
        <begin position="34"/>
        <end position="114"/>
    </location>
</feature>
<dbReference type="PROSITE" id="PS50297">
    <property type="entry name" value="ANK_REP_REGION"/>
    <property type="match status" value="3"/>
</dbReference>
<keyword evidence="2 9" id="KW-0812">Transmembrane</keyword>
<proteinExistence type="predicted"/>
<dbReference type="InterPro" id="IPR002523">
    <property type="entry name" value="MgTranspt_CorA/ZnTranspt_ZntB"/>
</dbReference>
<dbReference type="PANTHER" id="PTHR24201:SF16">
    <property type="entry name" value="ANKYRIN-1-LIKE-RELATED"/>
    <property type="match status" value="1"/>
</dbReference>
<evidence type="ECO:0000256" key="1">
    <source>
        <dbReference type="ARBA" id="ARBA00004141"/>
    </source>
</evidence>
<gene>
    <name evidence="11" type="ORF">ASPBRDRAFT_208262</name>
</gene>
<keyword evidence="3" id="KW-0677">Repeat</keyword>
<dbReference type="PRINTS" id="PR01415">
    <property type="entry name" value="ANKYRIN"/>
</dbReference>
<reference evidence="12" key="1">
    <citation type="journal article" date="2017" name="Genome Biol.">
        <title>Comparative genomics reveals high biological diversity and specific adaptations in the industrially and medically important fungal genus Aspergillus.</title>
        <authorList>
            <person name="de Vries R.P."/>
            <person name="Riley R."/>
            <person name="Wiebenga A."/>
            <person name="Aguilar-Osorio G."/>
            <person name="Amillis S."/>
            <person name="Uchima C.A."/>
            <person name="Anderluh G."/>
            <person name="Asadollahi M."/>
            <person name="Askin M."/>
            <person name="Barry K."/>
            <person name="Battaglia E."/>
            <person name="Bayram O."/>
            <person name="Benocci T."/>
            <person name="Braus-Stromeyer S.A."/>
            <person name="Caldana C."/>
            <person name="Canovas D."/>
            <person name="Cerqueira G.C."/>
            <person name="Chen F."/>
            <person name="Chen W."/>
            <person name="Choi C."/>
            <person name="Clum A."/>
            <person name="Dos Santos R.A."/>
            <person name="Damasio A.R."/>
            <person name="Diallinas G."/>
            <person name="Emri T."/>
            <person name="Fekete E."/>
            <person name="Flipphi M."/>
            <person name="Freyberg S."/>
            <person name="Gallo A."/>
            <person name="Gournas C."/>
            <person name="Habgood R."/>
            <person name="Hainaut M."/>
            <person name="Harispe M.L."/>
            <person name="Henrissat B."/>
            <person name="Hilden K.S."/>
            <person name="Hope R."/>
            <person name="Hossain A."/>
            <person name="Karabika E."/>
            <person name="Karaffa L."/>
            <person name="Karanyi Z."/>
            <person name="Krasevec N."/>
            <person name="Kuo A."/>
            <person name="Kusch H."/>
            <person name="LaButti K."/>
            <person name="Lagendijk E.L."/>
            <person name="Lapidus A."/>
            <person name="Levasseur A."/>
            <person name="Lindquist E."/>
            <person name="Lipzen A."/>
            <person name="Logrieco A.F."/>
            <person name="MacCabe A."/>
            <person name="Maekelae M.R."/>
            <person name="Malavazi I."/>
            <person name="Melin P."/>
            <person name="Meyer V."/>
            <person name="Mielnichuk N."/>
            <person name="Miskei M."/>
            <person name="Molnar A.P."/>
            <person name="Mule G."/>
            <person name="Ngan C.Y."/>
            <person name="Orejas M."/>
            <person name="Orosz E."/>
            <person name="Ouedraogo J.P."/>
            <person name="Overkamp K.M."/>
            <person name="Park H.-S."/>
            <person name="Perrone G."/>
            <person name="Piumi F."/>
            <person name="Punt P.J."/>
            <person name="Ram A.F."/>
            <person name="Ramon A."/>
            <person name="Rauscher S."/>
            <person name="Record E."/>
            <person name="Riano-Pachon D.M."/>
            <person name="Robert V."/>
            <person name="Roehrig J."/>
            <person name="Ruller R."/>
            <person name="Salamov A."/>
            <person name="Salih N.S."/>
            <person name="Samson R.A."/>
            <person name="Sandor E."/>
            <person name="Sanguinetti M."/>
            <person name="Schuetze T."/>
            <person name="Sepcic K."/>
            <person name="Shelest E."/>
            <person name="Sherlock G."/>
            <person name="Sophianopoulou V."/>
            <person name="Squina F.M."/>
            <person name="Sun H."/>
            <person name="Susca A."/>
            <person name="Todd R.B."/>
            <person name="Tsang A."/>
            <person name="Unkles S.E."/>
            <person name="van de Wiele N."/>
            <person name="van Rossen-Uffink D."/>
            <person name="Oliveira J.V."/>
            <person name="Vesth T.C."/>
            <person name="Visser J."/>
            <person name="Yu J.-H."/>
            <person name="Zhou M."/>
            <person name="Andersen M.R."/>
            <person name="Archer D.B."/>
            <person name="Baker S.E."/>
            <person name="Benoit I."/>
            <person name="Brakhage A.A."/>
            <person name="Braus G.H."/>
            <person name="Fischer R."/>
            <person name="Frisvad J.C."/>
            <person name="Goldman G.H."/>
            <person name="Houbraken J."/>
            <person name="Oakley B."/>
            <person name="Pocsi I."/>
            <person name="Scazzocchio C."/>
            <person name="Seiboth B."/>
            <person name="vanKuyk P.A."/>
            <person name="Wortman J."/>
            <person name="Dyer P.S."/>
            <person name="Grigoriev I.V."/>
        </authorList>
    </citation>
    <scope>NUCLEOTIDE SEQUENCE [LARGE SCALE GENOMIC DNA]</scope>
    <source>
        <strain evidence="12">CBS 101740 / IMI 381727 / IBT 21946</strain>
    </source>
</reference>
<evidence type="ECO:0000256" key="7">
    <source>
        <dbReference type="PROSITE-ProRule" id="PRU00023"/>
    </source>
</evidence>
<feature type="compositionally biased region" description="Basic and acidic residues" evidence="8">
    <location>
        <begin position="1"/>
        <end position="16"/>
    </location>
</feature>
<evidence type="ECO:0000256" key="8">
    <source>
        <dbReference type="SAM" id="MobiDB-lite"/>
    </source>
</evidence>
<dbReference type="Pfam" id="PF22893">
    <property type="entry name" value="ULD_2"/>
    <property type="match status" value="1"/>
</dbReference>
<dbReference type="InterPro" id="IPR036770">
    <property type="entry name" value="Ankyrin_rpt-contain_sf"/>
</dbReference>
<keyword evidence="6 9" id="KW-0472">Membrane</keyword>
<dbReference type="GeneID" id="93574312"/>
<evidence type="ECO:0000256" key="3">
    <source>
        <dbReference type="ARBA" id="ARBA00022737"/>
    </source>
</evidence>
<dbReference type="InterPro" id="IPR002110">
    <property type="entry name" value="Ankyrin_rpt"/>
</dbReference>
<evidence type="ECO:0000256" key="6">
    <source>
        <dbReference type="ARBA" id="ARBA00023136"/>
    </source>
</evidence>
<dbReference type="Proteomes" id="UP000184499">
    <property type="component" value="Unassembled WGS sequence"/>
</dbReference>
<dbReference type="PANTHER" id="PTHR24201">
    <property type="entry name" value="ANK_REP_REGION DOMAIN-CONTAINING PROTEIN"/>
    <property type="match status" value="1"/>
</dbReference>
<dbReference type="AlphaFoldDB" id="A0A1L9UFS9"/>
<keyword evidence="5 7" id="KW-0040">ANK repeat</keyword>
<feature type="repeat" description="ANK" evidence="7">
    <location>
        <begin position="524"/>
        <end position="556"/>
    </location>
</feature>
<dbReference type="STRING" id="767769.A0A1L9UFS9"/>
<dbReference type="InterPro" id="IPR054464">
    <property type="entry name" value="ULD_fung"/>
</dbReference>
<keyword evidence="4 9" id="KW-1133">Transmembrane helix</keyword>
<feature type="region of interest" description="Disordered" evidence="8">
    <location>
        <begin position="1"/>
        <end position="32"/>
    </location>
</feature>
<dbReference type="Pfam" id="PF12796">
    <property type="entry name" value="Ank_2"/>
    <property type="match status" value="2"/>
</dbReference>
<evidence type="ECO:0000256" key="2">
    <source>
        <dbReference type="ARBA" id="ARBA00022692"/>
    </source>
</evidence>
<dbReference type="RefSeq" id="XP_067477774.1">
    <property type="nucleotide sequence ID" value="XM_067621824.1"/>
</dbReference>
<evidence type="ECO:0000256" key="4">
    <source>
        <dbReference type="ARBA" id="ARBA00022989"/>
    </source>
</evidence>
<evidence type="ECO:0000313" key="11">
    <source>
        <dbReference type="EMBL" id="OJJ70526.1"/>
    </source>
</evidence>
<sequence length="1195" mass="132407">MESPDTETHGVERTPDQRSPPPHEPSTTEEPQQRFLRFTDAVGRKYTFPFHLVNTWAGMQSLILEAFTPMAVLGPHIRDRRYDLLGPDGGVILPSVWEHMVKPDMRVTMHMLQPEPEDQAEDKAARAAMEAAQAAASAAEAAMSPPRNPDLPPLIFSSEGVFSFSRELFAESGHGSSRAGYDDLISIESWMVGFYHHSTSGIVFEETQGPRAAEEDILISDVFELKDLEPPGVVILLRCQRIEEPTSISLSFNIRYLQREGSVQEKKMEQTVQLGRTQSTSWTPLSWAAAHGWEDAVKVLLQEQRIVQLLDHDGRSGLSWAAGNGQETVTRLFLREADSLADKEDNEGRTPLSWAAENGHVNTIDLLLKQERVNANRTDHQGRGPLAWAAANGHTDAVLALLEVIKSPDRDAVAADNYESDFDNSPVSQAAQNGHEGALRVLVEKIVQLPEKLPWARFYLHKAAQHGWAMLVKILIEVNVPVDLVDPGNDDRTPLCVAAENGQSEVVATLLKAGAAHSHRTTMSRDSPLGLATRSGHADAVELLLSAGASVHLANAQGEAPTDLAEHHPTLLRMIAAVEKAGRLAVAEIPHLHPSIDHEFRSTIIDFVPVAGALVPFAAEVAVDAVVKNPWAPITAHESASTSFRWVHLPANNLLMARLYGNPASAYRVLKSERWVDRQHDGTTDVHYARFMRPHCQAFPSASLWALDAAEANYDTDLVLFMPFVHWDVEETHTRREAIANAKLQRRRADHTLTSDQKLVEAYITDDHPLHIRRTLDQYYYHTLDDTAMRDQDQLWLWVLKGEQGKPDTIVSCFPVLDMAYPDPRGVTNILRRVKLRLLDEPYLVQTCYDLAGLITATCSRVYLDRASTLSFGTTRSSLQFSEVYETEITDIIQEEGVLFGQFGDLSKRDLADISREIVLVSRVKSILDELNIMAILFNTQWKVIKTMDSVVKSILLSDSEHTGVDWNGANNAARDAGGSAQRVTVIWGARNDPDDSSLPLAMVNAGIDEIATMVHRAEGASQSLNFLIDLKLKQNSVMDTQESLNMTREATRQGRIVLTFTLTTIVFLPLSFMTSFFALNIRQFRTNAEGKLDLSYVSYIIFPISSLISAALIWIAFRFQYVEALWTWVTGCLETIWSWVLDLIPKATDTPGPGQTANIPTGLAGSQAGGDEDLEGQHGSSSPTVAVTGLQLQK</sequence>
<dbReference type="OrthoDB" id="4772757at2759"/>
<name>A0A1L9UFS9_ASPBC</name>
<dbReference type="Gene3D" id="1.25.40.20">
    <property type="entry name" value="Ankyrin repeat-containing domain"/>
    <property type="match status" value="2"/>
</dbReference>
<dbReference type="GO" id="GO:0016020">
    <property type="term" value="C:membrane"/>
    <property type="evidence" value="ECO:0007669"/>
    <property type="project" value="UniProtKB-SubCell"/>
</dbReference>
<feature type="repeat" description="ANK" evidence="7">
    <location>
        <begin position="347"/>
        <end position="369"/>
    </location>
</feature>
<feature type="transmembrane region" description="Helical" evidence="9">
    <location>
        <begin position="1100"/>
        <end position="1120"/>
    </location>
</feature>
<keyword evidence="12" id="KW-1185">Reference proteome</keyword>
<evidence type="ECO:0000256" key="9">
    <source>
        <dbReference type="SAM" id="Phobius"/>
    </source>
</evidence>
<protein>
    <recommendedName>
        <fullName evidence="10">Ubiquitin-like domain-containing protein</fullName>
    </recommendedName>
</protein>
<feature type="region of interest" description="Disordered" evidence="8">
    <location>
        <begin position="1155"/>
        <end position="1195"/>
    </location>
</feature>
<evidence type="ECO:0000259" key="10">
    <source>
        <dbReference type="Pfam" id="PF22893"/>
    </source>
</evidence>
<dbReference type="InterPro" id="IPR045863">
    <property type="entry name" value="CorA_TM1_TM2"/>
</dbReference>
<dbReference type="SMART" id="SM00248">
    <property type="entry name" value="ANK"/>
    <property type="match status" value="7"/>
</dbReference>
<dbReference type="VEuPathDB" id="FungiDB:ASPBRDRAFT_208262"/>
<feature type="repeat" description="ANK" evidence="7">
    <location>
        <begin position="490"/>
        <end position="522"/>
    </location>
</feature>
<dbReference type="PROSITE" id="PS50088">
    <property type="entry name" value="ANK_REPEAT"/>
    <property type="match status" value="3"/>
</dbReference>
<dbReference type="InterPro" id="IPR050776">
    <property type="entry name" value="Ank_Repeat/CDKN_Inhibitor"/>
</dbReference>
<dbReference type="Pfam" id="PF01544">
    <property type="entry name" value="CorA"/>
    <property type="match status" value="1"/>
</dbReference>
<feature type="compositionally biased region" description="Polar residues" evidence="8">
    <location>
        <begin position="1179"/>
        <end position="1195"/>
    </location>
</feature>
<comment type="subcellular location">
    <subcellularLocation>
        <location evidence="1">Membrane</location>
        <topology evidence="1">Multi-pass membrane protein</topology>
    </subcellularLocation>
</comment>